<evidence type="ECO:0000256" key="6">
    <source>
        <dbReference type="ARBA" id="ARBA00023242"/>
    </source>
</evidence>
<evidence type="ECO:0000256" key="5">
    <source>
        <dbReference type="ARBA" id="ARBA00023163"/>
    </source>
</evidence>
<keyword evidence="11" id="KW-1185">Reference proteome</keyword>
<keyword evidence="3" id="KW-0677">Repeat</keyword>
<keyword evidence="4" id="KW-0805">Transcription regulation</keyword>
<dbReference type="FunFam" id="1.20.1160.11:FF:000002">
    <property type="entry name" value="Paired amphipathic helix protein SIN3"/>
    <property type="match status" value="1"/>
</dbReference>
<dbReference type="InterPro" id="IPR003822">
    <property type="entry name" value="PAH"/>
</dbReference>
<feature type="region of interest" description="Disordered" evidence="8">
    <location>
        <begin position="1169"/>
        <end position="1245"/>
    </location>
</feature>
<dbReference type="GO" id="GO:0003714">
    <property type="term" value="F:transcription corepressor activity"/>
    <property type="evidence" value="ECO:0007669"/>
    <property type="project" value="InterPro"/>
</dbReference>
<feature type="compositionally biased region" description="Polar residues" evidence="8">
    <location>
        <begin position="1207"/>
        <end position="1223"/>
    </location>
</feature>
<dbReference type="InterPro" id="IPR031693">
    <property type="entry name" value="Sin3_C"/>
</dbReference>
<sequence length="1634" mass="182093">MDPSFRGWTAQGAAPVGSASEQGQNKSSRPQTTYGPGGPQRSPPSVNALPPPNNQYPYQASHNMPGLPGINHPSPRQAPSSLQRVDNAQSQQGPGFSLPAISQATGQPGLSERERERAREAEQIHIKEEADRHHREMERQRMEQAPPHQAPPGPPIHLHQPVAVGTRTVHGPNGLLAQPGMSGPPQSQHAIGAPNGPGGGFPGGLIQPNGASQQNQPGLLMPFAGAQPSQPQQMPQGQGQGQQPILNDALSYLDQVKVQFSDHPDVYNRFLDIMKDFKGGVIDTPGVIGRVSQLFAGNPGLIQGFNTFLPPGYRIECGEGDDPNVIRVTTPAGTSLQSIPGTGRPLSRQDGPDGMRRTNGIYTPQPGQAPQMMMSPGGRPVVPNQQYMSAIEHARQQEQQAMHQQEQRGVSHLQNAVSNATAHAGLRPGMSPVPGRATPLGGGDVMGIDAASAQAGLEKRGPVEFNHAISYVNKIKNRFATQPDIYKQFLEILQTYQRESKPIQDVYSQVTHLFKTAPDLLDDFKQFLPETAAQVKAAAQARQQAEENVMMSNMRGEPQYASPIMSREGPMGTPNHGRGLPPVGNFAPTPNPKDNKRKRGERQGTAVDNDAFAGQNAIKGQVVGPAGKRMKQTHPPTKVIMDQPPTSPTLIPALPSPLPPTSTSAATNEELHFFDRAKKVIGNKNTFNEFLKLCNLFSQDLIDRTTLVHRARAFIGGNPDLMKWFQDFVGYDERDILIENKVRIPGGRVSLSNCRGLGPSYRLLPKRSAERESLNFPPIPSTVMPILCRNPRLALDLMQLTNENGYVNWSMIVNAVPELATIQELNEKHRADAQAIYAKNPQDPQVHAIIEKKVVRGPLANDKAQRKTLGNFIAKYQMKGRQYANLRFHMKERHKVCSGRDELCNEVLNDIWASHPTWASEDSGFIAHKKNSYEEALHRIEEERHDYDFNIETCGRTIQLLEPLAQQLTNMNDAEQRAFQIPQGLGSQSESIWRRVIYKLYGRSKGNEVIVALNDRPWAVLPVLLNRLKERKETWQLAQREWEKIWRDQTQRMFWKSLDHQHIAARSNDKRAFQVKTLQSEIMVRREEIRRLAMTKPSVMRRPQLKCDVSDKNVVIDATHLVLVYLEQHMPTDSPAVTNWFREVIPLYLRLDAEWFANELENRKAISETTGDNIEASQSRDDDQSTARGRKAGIKGKGLLRNALDPTRSSAREGSQASNSRASTPGAASVADGESTPDPLQTASMANGDDAVRWLNYPANENMSKGEEIDPDPNRPYARTAWTAWINLPQYCFMRMFLMLVDRLHKLKKAETVCRESVRIANLSTPARDLGLIDKNPSEFFDDISDNANFYTQMLRKFEGVIDNKVDFIDVEDIIRRYYLTSGSGMYAFEKMLPAIIRYANNVIANDGRDRSTELYQLFKKDSARDMTSYRQQREYRHMAERLIKDGELYRLDIDPVIGQVGFWLTKKDDPTYDSSFSLRDLEAHWRFYLASYTSLAPTEGVDPASLKRIVLPRNLRNMGIDAAASAAAGTPSGDGTTEDQVARRIHNVQAQEQLIFRIAVNSYQPLYQSGTADWWFMTPDERTGGSAGITEAADAKQRRQDFMTGIETTNNAMTGMQPSDIAAATEAFDQMMA</sequence>
<name>A0A6H0XNC3_9PEZI</name>
<accession>A0A6H0XNC3</accession>
<dbReference type="PANTHER" id="PTHR12346:SF0">
    <property type="entry name" value="SIN3A, ISOFORM G"/>
    <property type="match status" value="1"/>
</dbReference>
<proteinExistence type="predicted"/>
<dbReference type="SUPFAM" id="SSF47762">
    <property type="entry name" value="PAH2 domain"/>
    <property type="match status" value="3"/>
</dbReference>
<dbReference type="InterPro" id="IPR036600">
    <property type="entry name" value="PAH_sf"/>
</dbReference>
<organism evidence="10 11">
    <name type="scientific">Peltaster fructicola</name>
    <dbReference type="NCBI Taxonomy" id="286661"/>
    <lineage>
        <taxon>Eukaryota</taxon>
        <taxon>Fungi</taxon>
        <taxon>Dikarya</taxon>
        <taxon>Ascomycota</taxon>
        <taxon>Pezizomycotina</taxon>
        <taxon>Dothideomycetes</taxon>
        <taxon>Dothideomycetes incertae sedis</taxon>
        <taxon>Peltaster</taxon>
    </lineage>
</organism>
<feature type="region of interest" description="Disordered" evidence="8">
    <location>
        <begin position="573"/>
        <end position="602"/>
    </location>
</feature>
<evidence type="ECO:0000256" key="1">
    <source>
        <dbReference type="ARBA" id="ARBA00004123"/>
    </source>
</evidence>
<dbReference type="GO" id="GO:0033698">
    <property type="term" value="C:Rpd3L complex"/>
    <property type="evidence" value="ECO:0007669"/>
    <property type="project" value="UniProtKB-ARBA"/>
</dbReference>
<feature type="compositionally biased region" description="Basic and acidic residues" evidence="8">
    <location>
        <begin position="111"/>
        <end position="142"/>
    </location>
</feature>
<dbReference type="SMART" id="SM00761">
    <property type="entry name" value="HDAC_interact"/>
    <property type="match status" value="1"/>
</dbReference>
<feature type="compositionally biased region" description="Low complexity" evidence="8">
    <location>
        <begin position="225"/>
        <end position="243"/>
    </location>
</feature>
<feature type="region of interest" description="Disordered" evidence="8">
    <location>
        <begin position="333"/>
        <end position="354"/>
    </location>
</feature>
<dbReference type="EMBL" id="CP051139">
    <property type="protein sequence ID" value="QIW96222.1"/>
    <property type="molecule type" value="Genomic_DNA"/>
</dbReference>
<evidence type="ECO:0000313" key="10">
    <source>
        <dbReference type="EMBL" id="QIW96222.1"/>
    </source>
</evidence>
<feature type="region of interest" description="Disordered" evidence="8">
    <location>
        <begin position="1"/>
        <end position="243"/>
    </location>
</feature>
<evidence type="ECO:0000256" key="3">
    <source>
        <dbReference type="ARBA" id="ARBA00022737"/>
    </source>
</evidence>
<feature type="compositionally biased region" description="Polar residues" evidence="8">
    <location>
        <begin position="77"/>
        <end position="108"/>
    </location>
</feature>
<dbReference type="FunFam" id="1.20.1160.11:FF:000003">
    <property type="entry name" value="Paired amphipathic helix SIN3-like protein"/>
    <property type="match status" value="1"/>
</dbReference>
<dbReference type="InterPro" id="IPR013194">
    <property type="entry name" value="HDAC_interact_dom"/>
</dbReference>
<gene>
    <name evidence="10" type="ORF">AMS68_001740</name>
</gene>
<evidence type="ECO:0000313" key="11">
    <source>
        <dbReference type="Proteomes" id="UP000503462"/>
    </source>
</evidence>
<dbReference type="PANTHER" id="PTHR12346">
    <property type="entry name" value="SIN3B-RELATED"/>
    <property type="match status" value="1"/>
</dbReference>
<dbReference type="Proteomes" id="UP000503462">
    <property type="component" value="Chromosome 1"/>
</dbReference>
<dbReference type="GO" id="GO:0010628">
    <property type="term" value="P:positive regulation of gene expression"/>
    <property type="evidence" value="ECO:0007669"/>
    <property type="project" value="UniProtKB-ARBA"/>
</dbReference>
<dbReference type="FunFam" id="1.20.1160.11:FF:000001">
    <property type="entry name" value="Paired amphipathic helix protein Sin3"/>
    <property type="match status" value="1"/>
</dbReference>
<evidence type="ECO:0000256" key="7">
    <source>
        <dbReference type="PROSITE-ProRule" id="PRU00810"/>
    </source>
</evidence>
<dbReference type="Gene3D" id="1.20.1160.11">
    <property type="entry name" value="Paired amphipathic helix"/>
    <property type="match status" value="3"/>
</dbReference>
<reference evidence="10 11" key="1">
    <citation type="journal article" date="2016" name="Sci. Rep.">
        <title>Peltaster fructicola genome reveals evolution from an invasive phytopathogen to an ectophytic parasite.</title>
        <authorList>
            <person name="Xu C."/>
            <person name="Chen H."/>
            <person name="Gleason M.L."/>
            <person name="Xu J.R."/>
            <person name="Liu H."/>
            <person name="Zhang R."/>
            <person name="Sun G."/>
        </authorList>
    </citation>
    <scope>NUCLEOTIDE SEQUENCE [LARGE SCALE GENOMIC DNA]</scope>
    <source>
        <strain evidence="10 11">LNHT1506</strain>
    </source>
</reference>
<feature type="compositionally biased region" description="Polar residues" evidence="8">
    <location>
        <begin position="19"/>
        <end position="34"/>
    </location>
</feature>
<evidence type="ECO:0000259" key="9">
    <source>
        <dbReference type="SMART" id="SM00761"/>
    </source>
</evidence>
<protein>
    <recommendedName>
        <fullName evidence="9">Histone deacetylase interacting domain-containing protein</fullName>
    </recommendedName>
</protein>
<evidence type="ECO:0000256" key="4">
    <source>
        <dbReference type="ARBA" id="ARBA00023015"/>
    </source>
</evidence>
<dbReference type="OrthoDB" id="10265969at2759"/>
<keyword evidence="5" id="KW-0804">Transcription</keyword>
<feature type="region of interest" description="Disordered" evidence="8">
    <location>
        <begin position="624"/>
        <end position="645"/>
    </location>
</feature>
<evidence type="ECO:0000256" key="2">
    <source>
        <dbReference type="ARBA" id="ARBA00022491"/>
    </source>
</evidence>
<dbReference type="GO" id="GO:0000122">
    <property type="term" value="P:negative regulation of transcription by RNA polymerase II"/>
    <property type="evidence" value="ECO:0007669"/>
    <property type="project" value="TreeGrafter"/>
</dbReference>
<dbReference type="InterPro" id="IPR039774">
    <property type="entry name" value="Sin3-like"/>
</dbReference>
<comment type="subcellular location">
    <subcellularLocation>
        <location evidence="1 7">Nucleus</location>
    </subcellularLocation>
</comment>
<dbReference type="Pfam" id="PF08295">
    <property type="entry name" value="Sin3_corepress"/>
    <property type="match status" value="1"/>
</dbReference>
<feature type="domain" description="Histone deacetylase interacting" evidence="9">
    <location>
        <begin position="879"/>
        <end position="978"/>
    </location>
</feature>
<keyword evidence="6 7" id="KW-0539">Nucleus</keyword>
<keyword evidence="2" id="KW-0678">Repressor</keyword>
<evidence type="ECO:0000256" key="8">
    <source>
        <dbReference type="SAM" id="MobiDB-lite"/>
    </source>
</evidence>
<dbReference type="Pfam" id="PF02671">
    <property type="entry name" value="PAH"/>
    <property type="match status" value="3"/>
</dbReference>
<dbReference type="Pfam" id="PF16879">
    <property type="entry name" value="Sin3a_C"/>
    <property type="match status" value="1"/>
</dbReference>
<dbReference type="PROSITE" id="PS51477">
    <property type="entry name" value="PAH"/>
    <property type="match status" value="3"/>
</dbReference>